<dbReference type="RefSeq" id="WP_167369553.1">
    <property type="nucleotide sequence ID" value="NZ_FQWC01000015.1"/>
</dbReference>
<protein>
    <submittedName>
        <fullName evidence="1">Uncharacterized protein</fullName>
    </submittedName>
</protein>
<proteinExistence type="predicted"/>
<dbReference type="Proteomes" id="UP000184071">
    <property type="component" value="Unassembled WGS sequence"/>
</dbReference>
<dbReference type="EMBL" id="FQWC01000015">
    <property type="protein sequence ID" value="SHH89017.1"/>
    <property type="molecule type" value="Genomic_DNA"/>
</dbReference>
<evidence type="ECO:0000313" key="1">
    <source>
        <dbReference type="EMBL" id="SHH89017.1"/>
    </source>
</evidence>
<gene>
    <name evidence="1" type="ORF">SAMN05443663_11512</name>
</gene>
<name>A0A1M5WNA3_9FLAO</name>
<organism evidence="1 2">
    <name type="scientific">Flavobacterium defluvii</name>
    <dbReference type="NCBI Taxonomy" id="370979"/>
    <lineage>
        <taxon>Bacteria</taxon>
        <taxon>Pseudomonadati</taxon>
        <taxon>Bacteroidota</taxon>
        <taxon>Flavobacteriia</taxon>
        <taxon>Flavobacteriales</taxon>
        <taxon>Flavobacteriaceae</taxon>
        <taxon>Flavobacterium</taxon>
    </lineage>
</organism>
<accession>A0A1M5WNA3</accession>
<dbReference type="AlphaFoldDB" id="A0A1M5WNA3"/>
<reference evidence="2" key="1">
    <citation type="submission" date="2016-11" db="EMBL/GenBank/DDBJ databases">
        <authorList>
            <person name="Varghese N."/>
            <person name="Submissions S."/>
        </authorList>
    </citation>
    <scope>NUCLEOTIDE SEQUENCE [LARGE SCALE GENOMIC DNA]</scope>
    <source>
        <strain evidence="2">DSM 17963</strain>
    </source>
</reference>
<keyword evidence="2" id="KW-1185">Reference proteome</keyword>
<sequence length="58" mass="6660">MKKPDFYLIFLIPIIARSTNPNPLVLDNKQAAASHGFNAFYNFTADVIFDSYTIFKMK</sequence>
<evidence type="ECO:0000313" key="2">
    <source>
        <dbReference type="Proteomes" id="UP000184071"/>
    </source>
</evidence>